<evidence type="ECO:0000256" key="1">
    <source>
        <dbReference type="ARBA" id="ARBA00004496"/>
    </source>
</evidence>
<evidence type="ECO:0000256" key="5">
    <source>
        <dbReference type="ARBA" id="ARBA00022618"/>
    </source>
</evidence>
<accession>A0A2J0L510</accession>
<dbReference type="Gene3D" id="3.40.50.720">
    <property type="entry name" value="NAD(P)-binding Rossmann-like Domain"/>
    <property type="match status" value="1"/>
</dbReference>
<reference evidence="13 14" key="1">
    <citation type="submission" date="2017-09" db="EMBL/GenBank/DDBJ databases">
        <title>Depth-based differentiation of microbial function through sediment-hosted aquifers and enrichment of novel symbionts in the deep terrestrial subsurface.</title>
        <authorList>
            <person name="Probst A.J."/>
            <person name="Ladd B."/>
            <person name="Jarett J.K."/>
            <person name="Geller-Mcgrath D.E."/>
            <person name="Sieber C.M."/>
            <person name="Emerson J.B."/>
            <person name="Anantharaman K."/>
            <person name="Thomas B.C."/>
            <person name="Malmstrom R."/>
            <person name="Stieglmeier M."/>
            <person name="Klingl A."/>
            <person name="Woyke T."/>
            <person name="Ryan C.M."/>
            <person name="Banfield J.F."/>
        </authorList>
    </citation>
    <scope>NUCLEOTIDE SEQUENCE [LARGE SCALE GENOMIC DNA]</scope>
    <source>
        <strain evidence="13">CG07_land_8_20_14_0_80_42_15</strain>
    </source>
</reference>
<feature type="domain" description="Mur ligase C-terminal" evidence="11">
    <location>
        <begin position="312"/>
        <end position="422"/>
    </location>
</feature>
<dbReference type="InterPro" id="IPR013221">
    <property type="entry name" value="Mur_ligase_cen"/>
</dbReference>
<comment type="subcellular location">
    <subcellularLocation>
        <location evidence="1 9 10">Cytoplasm</location>
    </subcellularLocation>
</comment>
<evidence type="ECO:0000256" key="7">
    <source>
        <dbReference type="ARBA" id="ARBA00022840"/>
    </source>
</evidence>
<comment type="function">
    <text evidence="9 10">Cell wall formation. Catalyzes the addition of glutamate to the nucleotide precursor UDP-N-acetylmuramoyl-L-alanine (UMA).</text>
</comment>
<dbReference type="Gene3D" id="3.40.1190.10">
    <property type="entry name" value="Mur-like, catalytic domain"/>
    <property type="match status" value="1"/>
</dbReference>
<dbReference type="GO" id="GO:0071555">
    <property type="term" value="P:cell wall organization"/>
    <property type="evidence" value="ECO:0007669"/>
    <property type="project" value="UniProtKB-KW"/>
</dbReference>
<evidence type="ECO:0000313" key="13">
    <source>
        <dbReference type="EMBL" id="PIU41607.1"/>
    </source>
</evidence>
<evidence type="ECO:0000259" key="12">
    <source>
        <dbReference type="Pfam" id="PF08245"/>
    </source>
</evidence>
<dbReference type="InterPro" id="IPR036615">
    <property type="entry name" value="Mur_ligase_C_dom_sf"/>
</dbReference>
<evidence type="ECO:0000256" key="4">
    <source>
        <dbReference type="ARBA" id="ARBA00022598"/>
    </source>
</evidence>
<dbReference type="Pfam" id="PF08245">
    <property type="entry name" value="Mur_ligase_M"/>
    <property type="match status" value="1"/>
</dbReference>
<dbReference type="EMBL" id="PEWV01000042">
    <property type="protein sequence ID" value="PIU41607.1"/>
    <property type="molecule type" value="Genomic_DNA"/>
</dbReference>
<dbReference type="SUPFAM" id="SSF53623">
    <property type="entry name" value="MurD-like peptide ligases, catalytic domain"/>
    <property type="match status" value="1"/>
</dbReference>
<dbReference type="GO" id="GO:0008764">
    <property type="term" value="F:UDP-N-acetylmuramoylalanine-D-glutamate ligase activity"/>
    <property type="evidence" value="ECO:0007669"/>
    <property type="project" value="UniProtKB-UniRule"/>
</dbReference>
<dbReference type="UniPathway" id="UPA00219"/>
<dbReference type="GO" id="GO:0051301">
    <property type="term" value="P:cell division"/>
    <property type="evidence" value="ECO:0007669"/>
    <property type="project" value="UniProtKB-KW"/>
</dbReference>
<comment type="pathway">
    <text evidence="2 9 10">Cell wall biogenesis; peptidoglycan biosynthesis.</text>
</comment>
<comment type="caution">
    <text evidence="13">The sequence shown here is derived from an EMBL/GenBank/DDBJ whole genome shotgun (WGS) entry which is preliminary data.</text>
</comment>
<keyword evidence="3 9" id="KW-0963">Cytoplasm</keyword>
<gene>
    <name evidence="9 13" type="primary">murD</name>
    <name evidence="13" type="ORF">COS99_04655</name>
</gene>
<dbReference type="InterPro" id="IPR004101">
    <property type="entry name" value="Mur_ligase_C"/>
</dbReference>
<feature type="binding site" evidence="9">
    <location>
        <begin position="115"/>
        <end position="121"/>
    </location>
    <ligand>
        <name>ATP</name>
        <dbReference type="ChEBI" id="CHEBI:30616"/>
    </ligand>
</feature>
<evidence type="ECO:0000256" key="2">
    <source>
        <dbReference type="ARBA" id="ARBA00004752"/>
    </source>
</evidence>
<feature type="domain" description="Mur ligase central" evidence="12">
    <location>
        <begin position="113"/>
        <end position="289"/>
    </location>
</feature>
<comment type="catalytic activity">
    <reaction evidence="9 10">
        <text>UDP-N-acetyl-alpha-D-muramoyl-L-alanine + D-glutamate + ATP = UDP-N-acetyl-alpha-D-muramoyl-L-alanyl-D-glutamate + ADP + phosphate + H(+)</text>
        <dbReference type="Rhea" id="RHEA:16429"/>
        <dbReference type="ChEBI" id="CHEBI:15378"/>
        <dbReference type="ChEBI" id="CHEBI:29986"/>
        <dbReference type="ChEBI" id="CHEBI:30616"/>
        <dbReference type="ChEBI" id="CHEBI:43474"/>
        <dbReference type="ChEBI" id="CHEBI:83898"/>
        <dbReference type="ChEBI" id="CHEBI:83900"/>
        <dbReference type="ChEBI" id="CHEBI:456216"/>
        <dbReference type="EC" id="6.3.2.9"/>
    </reaction>
</comment>
<name>A0A2J0L510_9BACT</name>
<comment type="similarity">
    <text evidence="9">Belongs to the MurCDEF family.</text>
</comment>
<keyword evidence="9 10" id="KW-0573">Peptidoglycan synthesis</keyword>
<dbReference type="Pfam" id="PF02875">
    <property type="entry name" value="Mur_ligase_C"/>
    <property type="match status" value="1"/>
</dbReference>
<protein>
    <recommendedName>
        <fullName evidence="9 10">UDP-N-acetylmuramoylalanine--D-glutamate ligase</fullName>
        <ecNumber evidence="9 10">6.3.2.9</ecNumber>
    </recommendedName>
    <alternativeName>
        <fullName evidence="9">D-glutamic acid-adding enzyme</fullName>
    </alternativeName>
    <alternativeName>
        <fullName evidence="9">UDP-N-acetylmuramoyl-L-alanyl-D-glutamate synthetase</fullName>
    </alternativeName>
</protein>
<keyword evidence="7 9" id="KW-0067">ATP-binding</keyword>
<keyword evidence="6 9" id="KW-0547">Nucleotide-binding</keyword>
<dbReference type="InterPro" id="IPR005762">
    <property type="entry name" value="MurD"/>
</dbReference>
<evidence type="ECO:0000256" key="10">
    <source>
        <dbReference type="RuleBase" id="RU003664"/>
    </source>
</evidence>
<dbReference type="InterPro" id="IPR036565">
    <property type="entry name" value="Mur-like_cat_sf"/>
</dbReference>
<keyword evidence="9 10" id="KW-0961">Cell wall biogenesis/degradation</keyword>
<organism evidence="13 14">
    <name type="scientific">Candidatus Aquitaenariimonas noxiae</name>
    <dbReference type="NCBI Taxonomy" id="1974741"/>
    <lineage>
        <taxon>Bacteria</taxon>
        <taxon>Pseudomonadati</taxon>
        <taxon>Candidatus Omnitrophota</taxon>
        <taxon>Candidatus Aquitaenariimonas</taxon>
    </lineage>
</organism>
<keyword evidence="4 9" id="KW-0436">Ligase</keyword>
<proteinExistence type="inferred from homology"/>
<dbReference type="InterPro" id="IPR018109">
    <property type="entry name" value="Folylpolyglutamate_synth_CS"/>
</dbReference>
<dbReference type="Pfam" id="PF21799">
    <property type="entry name" value="MurD-like_N"/>
    <property type="match status" value="1"/>
</dbReference>
<dbReference type="Gene3D" id="3.90.190.20">
    <property type="entry name" value="Mur ligase, C-terminal domain"/>
    <property type="match status" value="1"/>
</dbReference>
<sequence>MDLKGLKATVVGIARSGIGAAILLKGKGAQVYVTDSGMSESIMKSADTLKAEGIEVEIGRHSESFVKDKDLIVISPGVTKDSPVIGWANLYRIPVISELELGYLFCRGKIIAITGTNGKTTTTSLIGKMIKDSGKPVIVCGNIGTSFCGEVANITREHYVVLEVSSFQLEYINKFKPYISVILNLTDNHLDRHKDFSEYKTMKSKIFLNQDEGDFIILNYGDPILRNMDIQAPSRKFFYSNENEVEGAFIKDKDILISMGGKLENVCPTAATQLKGLHNLDNTMAAILVGKLIGLSNNDIVKSISSFVPLPHRFQFVDEIGDVEFINDSKATTVDATLKALESLDRPAILIAGGRDKESDFSVARNTIQQKVRHLVLIGEAREKIANYMKDIVDIREANSLEEAVELAYSIANKGEAILLSPMCTSFDMFRDYVERGEMFIKAVKNLKDKKCARYGSQY</sequence>
<dbReference type="GO" id="GO:0005524">
    <property type="term" value="F:ATP binding"/>
    <property type="evidence" value="ECO:0007669"/>
    <property type="project" value="UniProtKB-UniRule"/>
</dbReference>
<evidence type="ECO:0000259" key="11">
    <source>
        <dbReference type="Pfam" id="PF02875"/>
    </source>
</evidence>
<dbReference type="SUPFAM" id="SSF53244">
    <property type="entry name" value="MurD-like peptide ligases, peptide-binding domain"/>
    <property type="match status" value="1"/>
</dbReference>
<evidence type="ECO:0000256" key="3">
    <source>
        <dbReference type="ARBA" id="ARBA00022490"/>
    </source>
</evidence>
<dbReference type="GO" id="GO:0005737">
    <property type="term" value="C:cytoplasm"/>
    <property type="evidence" value="ECO:0007669"/>
    <property type="project" value="UniProtKB-SubCell"/>
</dbReference>
<dbReference type="GO" id="GO:0008360">
    <property type="term" value="P:regulation of cell shape"/>
    <property type="evidence" value="ECO:0007669"/>
    <property type="project" value="UniProtKB-KW"/>
</dbReference>
<dbReference type="GO" id="GO:0004326">
    <property type="term" value="F:tetrahydrofolylpolyglutamate synthase activity"/>
    <property type="evidence" value="ECO:0007669"/>
    <property type="project" value="InterPro"/>
</dbReference>
<dbReference type="PROSITE" id="PS01011">
    <property type="entry name" value="FOLYLPOLYGLU_SYNT_1"/>
    <property type="match status" value="1"/>
</dbReference>
<dbReference type="HAMAP" id="MF_00639">
    <property type="entry name" value="MurD"/>
    <property type="match status" value="1"/>
</dbReference>
<dbReference type="AlphaFoldDB" id="A0A2J0L510"/>
<dbReference type="PANTHER" id="PTHR43692:SF1">
    <property type="entry name" value="UDP-N-ACETYLMURAMOYLALANINE--D-GLUTAMATE LIGASE"/>
    <property type="match status" value="1"/>
</dbReference>
<dbReference type="NCBIfam" id="TIGR01087">
    <property type="entry name" value="murD"/>
    <property type="match status" value="1"/>
</dbReference>
<dbReference type="Proteomes" id="UP000230052">
    <property type="component" value="Unassembled WGS sequence"/>
</dbReference>
<dbReference type="SUPFAM" id="SSF51984">
    <property type="entry name" value="MurCD N-terminal domain"/>
    <property type="match status" value="1"/>
</dbReference>
<keyword evidence="9 10" id="KW-0133">Cell shape</keyword>
<evidence type="ECO:0000256" key="8">
    <source>
        <dbReference type="ARBA" id="ARBA00023306"/>
    </source>
</evidence>
<keyword evidence="8 9" id="KW-0131">Cell cycle</keyword>
<dbReference type="EC" id="6.3.2.9" evidence="9 10"/>
<dbReference type="GO" id="GO:0009252">
    <property type="term" value="P:peptidoglycan biosynthetic process"/>
    <property type="evidence" value="ECO:0007669"/>
    <property type="project" value="UniProtKB-UniRule"/>
</dbReference>
<dbReference type="PANTHER" id="PTHR43692">
    <property type="entry name" value="UDP-N-ACETYLMURAMOYLALANINE--D-GLUTAMATE LIGASE"/>
    <property type="match status" value="1"/>
</dbReference>
<evidence type="ECO:0000256" key="9">
    <source>
        <dbReference type="HAMAP-Rule" id="MF_00639"/>
    </source>
</evidence>
<evidence type="ECO:0000256" key="6">
    <source>
        <dbReference type="ARBA" id="ARBA00022741"/>
    </source>
</evidence>
<keyword evidence="5 9" id="KW-0132">Cell division</keyword>
<evidence type="ECO:0000313" key="14">
    <source>
        <dbReference type="Proteomes" id="UP000230052"/>
    </source>
</evidence>